<comment type="subcellular location">
    <subcellularLocation>
        <location evidence="1">Secreted</location>
    </subcellularLocation>
</comment>
<dbReference type="InterPro" id="IPR018511">
    <property type="entry name" value="Hemolysin-typ_Ca-bd_CS"/>
</dbReference>
<feature type="compositionally biased region" description="Low complexity" evidence="3">
    <location>
        <begin position="368"/>
        <end position="399"/>
    </location>
</feature>
<organism evidence="5 6">
    <name type="scientific">Hyella patelloides LEGE 07179</name>
    <dbReference type="NCBI Taxonomy" id="945734"/>
    <lineage>
        <taxon>Bacteria</taxon>
        <taxon>Bacillati</taxon>
        <taxon>Cyanobacteriota</taxon>
        <taxon>Cyanophyceae</taxon>
        <taxon>Pleurocapsales</taxon>
        <taxon>Hyellaceae</taxon>
        <taxon>Hyella</taxon>
    </lineage>
</organism>
<dbReference type="EMBL" id="CAACVJ010000065">
    <property type="protein sequence ID" value="VEP12628.1"/>
    <property type="molecule type" value="Genomic_DNA"/>
</dbReference>
<dbReference type="InterPro" id="IPR001343">
    <property type="entry name" value="Hemolysn_Ca-bd"/>
</dbReference>
<keyword evidence="2" id="KW-0964">Secreted</keyword>
<sequence>MEPNDTLITAIDTGITSNNSGIFNFNGEIGDNPNVSTTDDVDLYSLELEAGTVATFDIDASELGSDLDSILRVFDSAGKELAVNDDDDNSLDSFIFFPVPTTDTYYAGVSSFANSDYDPNAEGSGDGDFTGLYELIIDNTLSFTEPNDTLTTAIDTGITSNNSGTFNFSGAIGDNLDVPPTSDVDLYSLELHADTRATFDIDNTEGVDTILRVFNSGGEELAVNDDDNESLDSFISFTASATDTYYVGVSSFANFGYDPTAEASGDGGSTGLYDLVIQKAISGTEGDDFLRGTDADDLIEGFGGDDNIRGRAGNDDIVAGAGNDTVLGSGGDDTITGNAGSDSLLGDGGNDLLEGGGNNDILQGGNGNDTINGGNGDDLLAGNGNNDNMTGGDGNDTLLGGSGNDTMRGGVGDDLLSGRGGDDVYVLASGEGTDIIESFRLGADRIGLADGLTFGDLTFAGNDILSFGETLVTLNIATDRLSESDFTIV</sequence>
<accession>A0A563VMI3</accession>
<dbReference type="Gene3D" id="2.150.10.10">
    <property type="entry name" value="Serralysin-like metalloprotease, C-terminal"/>
    <property type="match status" value="2"/>
</dbReference>
<dbReference type="RefSeq" id="WP_144870674.1">
    <property type="nucleotide sequence ID" value="NZ_LR213908.1"/>
</dbReference>
<dbReference type="PANTHER" id="PTHR38340:SF1">
    <property type="entry name" value="S-LAYER PROTEIN"/>
    <property type="match status" value="1"/>
</dbReference>
<reference evidence="5 6" key="1">
    <citation type="submission" date="2019-01" db="EMBL/GenBank/DDBJ databases">
        <authorList>
            <person name="Brito A."/>
        </authorList>
    </citation>
    <scope>NUCLEOTIDE SEQUENCE [LARGE SCALE GENOMIC DNA]</scope>
    <source>
        <strain evidence="5">1</strain>
    </source>
</reference>
<proteinExistence type="predicted"/>
<feature type="domain" description="Peptidase C-terminal archaeal/bacterial" evidence="4">
    <location>
        <begin position="183"/>
        <end position="251"/>
    </location>
</feature>
<dbReference type="PROSITE" id="PS00330">
    <property type="entry name" value="HEMOLYSIN_CALCIUM"/>
    <property type="match status" value="1"/>
</dbReference>
<feature type="compositionally biased region" description="Gly residues" evidence="3">
    <location>
        <begin position="346"/>
        <end position="358"/>
    </location>
</feature>
<dbReference type="OrthoDB" id="440058at2"/>
<dbReference type="GO" id="GO:0005509">
    <property type="term" value="F:calcium ion binding"/>
    <property type="evidence" value="ECO:0007669"/>
    <property type="project" value="InterPro"/>
</dbReference>
<dbReference type="Pfam" id="PF04151">
    <property type="entry name" value="PPC"/>
    <property type="match status" value="2"/>
</dbReference>
<dbReference type="SUPFAM" id="SSF51120">
    <property type="entry name" value="beta-Roll"/>
    <property type="match status" value="2"/>
</dbReference>
<dbReference type="InterPro" id="IPR011049">
    <property type="entry name" value="Serralysin-like_metalloprot_C"/>
</dbReference>
<dbReference type="PRINTS" id="PR00313">
    <property type="entry name" value="CABNDNGRPT"/>
</dbReference>
<evidence type="ECO:0000256" key="1">
    <source>
        <dbReference type="ARBA" id="ARBA00004613"/>
    </source>
</evidence>
<dbReference type="AlphaFoldDB" id="A0A563VMI3"/>
<dbReference type="Gene3D" id="2.60.120.380">
    <property type="match status" value="2"/>
</dbReference>
<dbReference type="Proteomes" id="UP000320055">
    <property type="component" value="Unassembled WGS sequence"/>
</dbReference>
<keyword evidence="6" id="KW-1185">Reference proteome</keyword>
<dbReference type="PANTHER" id="PTHR38340">
    <property type="entry name" value="S-LAYER PROTEIN"/>
    <property type="match status" value="1"/>
</dbReference>
<dbReference type="InterPro" id="IPR007280">
    <property type="entry name" value="Peptidase_C_arc/bac"/>
</dbReference>
<dbReference type="GO" id="GO:0005576">
    <property type="term" value="C:extracellular region"/>
    <property type="evidence" value="ECO:0007669"/>
    <property type="project" value="UniProtKB-SubCell"/>
</dbReference>
<name>A0A563VMI3_9CYAN</name>
<feature type="domain" description="Peptidase C-terminal archaeal/bacterial" evidence="4">
    <location>
        <begin position="40"/>
        <end position="111"/>
    </location>
</feature>
<protein>
    <recommendedName>
        <fullName evidence="4">Peptidase C-terminal archaeal/bacterial domain-containing protein</fullName>
    </recommendedName>
</protein>
<gene>
    <name evidence="5" type="ORF">H1P_1570013</name>
</gene>
<dbReference type="Pfam" id="PF00353">
    <property type="entry name" value="HemolysinCabind"/>
    <property type="match status" value="4"/>
</dbReference>
<feature type="region of interest" description="Disordered" evidence="3">
    <location>
        <begin position="338"/>
        <end position="404"/>
    </location>
</feature>
<evidence type="ECO:0000256" key="3">
    <source>
        <dbReference type="SAM" id="MobiDB-lite"/>
    </source>
</evidence>
<evidence type="ECO:0000259" key="4">
    <source>
        <dbReference type="Pfam" id="PF04151"/>
    </source>
</evidence>
<evidence type="ECO:0000313" key="6">
    <source>
        <dbReference type="Proteomes" id="UP000320055"/>
    </source>
</evidence>
<evidence type="ECO:0000313" key="5">
    <source>
        <dbReference type="EMBL" id="VEP12628.1"/>
    </source>
</evidence>
<dbReference type="InterPro" id="IPR050557">
    <property type="entry name" value="RTX_toxin/Mannuronan_C5-epim"/>
</dbReference>
<evidence type="ECO:0000256" key="2">
    <source>
        <dbReference type="ARBA" id="ARBA00022525"/>
    </source>
</evidence>